<keyword evidence="3" id="KW-1185">Reference proteome</keyword>
<dbReference type="SUPFAM" id="SSF103365">
    <property type="entry name" value="Hypothetical protein PH1602"/>
    <property type="match status" value="1"/>
</dbReference>
<keyword evidence="2" id="KW-0418">Kinase</keyword>
<sequence>MLTDGRITMDQFKQKMNGVSPTSVHEGTIDESPMAYKPFSMIEEHLRETVEIEEIVKPVYNLKA</sequence>
<keyword evidence="2" id="KW-0808">Transferase</keyword>
<accession>A0AA90U056</accession>
<organism evidence="2 3">
    <name type="scientific">Methanococcoides alaskense</name>
    <dbReference type="NCBI Taxonomy" id="325778"/>
    <lineage>
        <taxon>Archaea</taxon>
        <taxon>Methanobacteriati</taxon>
        <taxon>Methanobacteriota</taxon>
        <taxon>Stenosarchaea group</taxon>
        <taxon>Methanomicrobia</taxon>
        <taxon>Methanosarcinales</taxon>
        <taxon>Methanosarcinaceae</taxon>
        <taxon>Methanococcoides</taxon>
    </lineage>
</organism>
<proteinExistence type="predicted"/>
<comment type="caution">
    <text evidence="2">The sequence shown here is derived from an EMBL/GenBank/DDBJ whole genome shotgun (WGS) entry which is preliminary data.</text>
</comment>
<protein>
    <submittedName>
        <fullName evidence="2">Ser/Thr protein kinase</fullName>
    </submittedName>
</protein>
<feature type="region of interest" description="Disordered" evidence="1">
    <location>
        <begin position="1"/>
        <end position="30"/>
    </location>
</feature>
<name>A0AA90U056_9EURY</name>
<dbReference type="GO" id="GO:0006396">
    <property type="term" value="P:RNA processing"/>
    <property type="evidence" value="ECO:0007669"/>
    <property type="project" value="InterPro"/>
</dbReference>
<evidence type="ECO:0000313" key="2">
    <source>
        <dbReference type="EMBL" id="MDR6223411.1"/>
    </source>
</evidence>
<evidence type="ECO:0000313" key="3">
    <source>
        <dbReference type="Proteomes" id="UP001185015"/>
    </source>
</evidence>
<gene>
    <name evidence="2" type="ORF">J2750_001879</name>
</gene>
<evidence type="ECO:0000256" key="1">
    <source>
        <dbReference type="SAM" id="MobiDB-lite"/>
    </source>
</evidence>
<reference evidence="2 3" key="1">
    <citation type="submission" date="2023-07" db="EMBL/GenBank/DDBJ databases">
        <title>Genomic Encyclopedia of Type Strains, Phase IV (KMG-IV): sequencing the most valuable type-strain genomes for metagenomic binning, comparative biology and taxonomic classification.</title>
        <authorList>
            <person name="Goeker M."/>
        </authorList>
    </citation>
    <scope>NUCLEOTIDE SEQUENCE [LARGE SCALE GENOMIC DNA]</scope>
    <source>
        <strain evidence="2 3">DSM 17273</strain>
    </source>
</reference>
<dbReference type="GO" id="GO:0016301">
    <property type="term" value="F:kinase activity"/>
    <property type="evidence" value="ECO:0007669"/>
    <property type="project" value="UniProtKB-KW"/>
</dbReference>
<dbReference type="InterPro" id="IPR036025">
    <property type="entry name" value="RtcB-like_sf"/>
</dbReference>
<dbReference type="EMBL" id="JAVDQI010000007">
    <property type="protein sequence ID" value="MDR6223411.1"/>
    <property type="molecule type" value="Genomic_DNA"/>
</dbReference>
<dbReference type="AlphaFoldDB" id="A0AA90U056"/>
<dbReference type="Proteomes" id="UP001185015">
    <property type="component" value="Unassembled WGS sequence"/>
</dbReference>